<dbReference type="InterPro" id="IPR045584">
    <property type="entry name" value="Pilin-like"/>
</dbReference>
<dbReference type="SUPFAM" id="SSF54523">
    <property type="entry name" value="Pili subunits"/>
    <property type="match status" value="1"/>
</dbReference>
<dbReference type="EMBL" id="CP036349">
    <property type="protein sequence ID" value="QDV73886.1"/>
    <property type="molecule type" value="Genomic_DNA"/>
</dbReference>
<organism evidence="3 4">
    <name type="scientific">Botrimarina mediterranea</name>
    <dbReference type="NCBI Taxonomy" id="2528022"/>
    <lineage>
        <taxon>Bacteria</taxon>
        <taxon>Pseudomonadati</taxon>
        <taxon>Planctomycetota</taxon>
        <taxon>Planctomycetia</taxon>
        <taxon>Pirellulales</taxon>
        <taxon>Lacipirellulaceae</taxon>
        <taxon>Botrimarina</taxon>
    </lineage>
</organism>
<accession>A0A518K7X4</accession>
<dbReference type="PANTHER" id="PTHR30093">
    <property type="entry name" value="GENERAL SECRETION PATHWAY PROTEIN G"/>
    <property type="match status" value="1"/>
</dbReference>
<dbReference type="KEGG" id="bmei:Spa11_20850"/>
<dbReference type="NCBIfam" id="TIGR02532">
    <property type="entry name" value="IV_pilin_GFxxxE"/>
    <property type="match status" value="1"/>
</dbReference>
<feature type="domain" description="DUF1559" evidence="2">
    <location>
        <begin position="37"/>
        <end position="355"/>
    </location>
</feature>
<dbReference type="AlphaFoldDB" id="A0A518K7X4"/>
<evidence type="ECO:0000256" key="1">
    <source>
        <dbReference type="SAM" id="MobiDB-lite"/>
    </source>
</evidence>
<protein>
    <submittedName>
        <fullName evidence="3">Type II secretion system protein G</fullName>
    </submittedName>
</protein>
<dbReference type="Pfam" id="PF07596">
    <property type="entry name" value="SBP_bac_10"/>
    <property type="match status" value="1"/>
</dbReference>
<evidence type="ECO:0000259" key="2">
    <source>
        <dbReference type="Pfam" id="PF07596"/>
    </source>
</evidence>
<dbReference type="InterPro" id="IPR011453">
    <property type="entry name" value="DUF1559"/>
</dbReference>
<feature type="region of interest" description="Disordered" evidence="1">
    <location>
        <begin position="180"/>
        <end position="202"/>
    </location>
</feature>
<gene>
    <name evidence="3" type="primary">pulG_2</name>
    <name evidence="3" type="ORF">Spa11_20850</name>
</gene>
<dbReference type="PANTHER" id="PTHR30093:SF2">
    <property type="entry name" value="TYPE II SECRETION SYSTEM PROTEIN H"/>
    <property type="match status" value="1"/>
</dbReference>
<sequence length="373" mass="40077">MPPIQSKRPFNGFTLVELLVVIAIIGILVALLLPAVQAAREAARRMQCVSNMKNLALATINYHDQNGHFPVDESYYDGGDRGANGNSAQRVDIGSLTFQWTSRANLGLPKDGLDGGGWIVRVLPFIEEQSLYDQFDLPNEGVNGRWNGSPGNLGMNNTVDLNSPFTRALGQQPAVLSCPSDPKAGPAAGEQFPYNSGQEAPRGPQVLVATTSYKGNAGDGVYENEPTPLADWSYVPRFSCYEGDDCVGLFWRATYINGGVKMRTITDGTSQTFLMGETSPIDGNSAAWSSDGDWAVTSIEINFDYTTDGACIDGNGAVNPGQCWGLMRGFRSLHPGGVNFARCDGSVGFVSETIEHVVYRALSTRQGGEVVSE</sequence>
<dbReference type="RefSeq" id="WP_145111652.1">
    <property type="nucleotide sequence ID" value="NZ_CP036349.1"/>
</dbReference>
<evidence type="ECO:0000313" key="3">
    <source>
        <dbReference type="EMBL" id="QDV73886.1"/>
    </source>
</evidence>
<dbReference type="Pfam" id="PF07963">
    <property type="entry name" value="N_methyl"/>
    <property type="match status" value="1"/>
</dbReference>
<keyword evidence="4" id="KW-1185">Reference proteome</keyword>
<dbReference type="InterPro" id="IPR012902">
    <property type="entry name" value="N_methyl_site"/>
</dbReference>
<dbReference type="InterPro" id="IPR027558">
    <property type="entry name" value="Pre_pil_HX9DG_C"/>
</dbReference>
<dbReference type="NCBIfam" id="TIGR04294">
    <property type="entry name" value="pre_pil_HX9DG"/>
    <property type="match status" value="1"/>
</dbReference>
<proteinExistence type="predicted"/>
<dbReference type="Proteomes" id="UP000316426">
    <property type="component" value="Chromosome"/>
</dbReference>
<name>A0A518K7X4_9BACT</name>
<evidence type="ECO:0000313" key="4">
    <source>
        <dbReference type="Proteomes" id="UP000316426"/>
    </source>
</evidence>
<dbReference type="Gene3D" id="3.30.700.10">
    <property type="entry name" value="Glycoprotein, Type 4 Pilin"/>
    <property type="match status" value="1"/>
</dbReference>
<reference evidence="3 4" key="1">
    <citation type="submission" date="2019-02" db="EMBL/GenBank/DDBJ databases">
        <title>Deep-cultivation of Planctomycetes and their phenomic and genomic characterization uncovers novel biology.</title>
        <authorList>
            <person name="Wiegand S."/>
            <person name="Jogler M."/>
            <person name="Boedeker C."/>
            <person name="Pinto D."/>
            <person name="Vollmers J."/>
            <person name="Rivas-Marin E."/>
            <person name="Kohn T."/>
            <person name="Peeters S.H."/>
            <person name="Heuer A."/>
            <person name="Rast P."/>
            <person name="Oberbeckmann S."/>
            <person name="Bunk B."/>
            <person name="Jeske O."/>
            <person name="Meyerdierks A."/>
            <person name="Storesund J.E."/>
            <person name="Kallscheuer N."/>
            <person name="Luecker S."/>
            <person name="Lage O.M."/>
            <person name="Pohl T."/>
            <person name="Merkel B.J."/>
            <person name="Hornburger P."/>
            <person name="Mueller R.-W."/>
            <person name="Bruemmer F."/>
            <person name="Labrenz M."/>
            <person name="Spormann A.M."/>
            <person name="Op den Camp H."/>
            <person name="Overmann J."/>
            <person name="Amann R."/>
            <person name="Jetten M.S.M."/>
            <person name="Mascher T."/>
            <person name="Medema M.H."/>
            <person name="Devos D.P."/>
            <person name="Kaster A.-K."/>
            <person name="Ovreas L."/>
            <person name="Rohde M."/>
            <person name="Galperin M.Y."/>
            <person name="Jogler C."/>
        </authorList>
    </citation>
    <scope>NUCLEOTIDE SEQUENCE [LARGE SCALE GENOMIC DNA]</scope>
    <source>
        <strain evidence="3 4">Spa11</strain>
    </source>
</reference>